<keyword evidence="1" id="KW-1133">Transmembrane helix</keyword>
<name>A0A8J3CDQ5_9PSEU</name>
<evidence type="ECO:0000313" key="4">
    <source>
        <dbReference type="Proteomes" id="UP000637578"/>
    </source>
</evidence>
<feature type="domain" description="DUF8175" evidence="2">
    <location>
        <begin position="70"/>
        <end position="196"/>
    </location>
</feature>
<keyword evidence="1" id="KW-0812">Transmembrane</keyword>
<organism evidence="3 4">
    <name type="scientific">Longimycelium tulufanense</name>
    <dbReference type="NCBI Taxonomy" id="907463"/>
    <lineage>
        <taxon>Bacteria</taxon>
        <taxon>Bacillati</taxon>
        <taxon>Actinomycetota</taxon>
        <taxon>Actinomycetes</taxon>
        <taxon>Pseudonocardiales</taxon>
        <taxon>Pseudonocardiaceae</taxon>
        <taxon>Longimycelium</taxon>
    </lineage>
</organism>
<reference evidence="3" key="2">
    <citation type="submission" date="2020-09" db="EMBL/GenBank/DDBJ databases">
        <authorList>
            <person name="Sun Q."/>
            <person name="Zhou Y."/>
        </authorList>
    </citation>
    <scope>NUCLEOTIDE SEQUENCE</scope>
    <source>
        <strain evidence="3">CGMCC 4.5737</strain>
    </source>
</reference>
<proteinExistence type="predicted"/>
<sequence>MGSNRAVGYTPTVGRGSRSGVVVGISVLVVVALGLLVGAFFLGRATAPGAGSGSGSGDVTLRDGMPVPNRHSVAGAATAASNYQIACTRVSAGTLDPEQAGSVLLSDSASDTAKQGLQKPTAPADALSQERKSFAPASIVVESYTADRAVVRVWGAWTSSSRIVPDPAGSAMWGNTVITLDWQRGQWRVSDQRFQEGPWPARSGQRFAKSEGEFAFRYDEVRGGAWAYVPEG</sequence>
<reference evidence="3" key="1">
    <citation type="journal article" date="2014" name="Int. J. Syst. Evol. Microbiol.">
        <title>Complete genome sequence of Corynebacterium casei LMG S-19264T (=DSM 44701T), isolated from a smear-ripened cheese.</title>
        <authorList>
            <consortium name="US DOE Joint Genome Institute (JGI-PGF)"/>
            <person name="Walter F."/>
            <person name="Albersmeier A."/>
            <person name="Kalinowski J."/>
            <person name="Ruckert C."/>
        </authorList>
    </citation>
    <scope>NUCLEOTIDE SEQUENCE</scope>
    <source>
        <strain evidence="3">CGMCC 4.5737</strain>
    </source>
</reference>
<dbReference type="InterPro" id="IPR058488">
    <property type="entry name" value="DUF8175"/>
</dbReference>
<evidence type="ECO:0000256" key="1">
    <source>
        <dbReference type="SAM" id="Phobius"/>
    </source>
</evidence>
<dbReference type="Pfam" id="PF26526">
    <property type="entry name" value="DUF8175"/>
    <property type="match status" value="1"/>
</dbReference>
<protein>
    <recommendedName>
        <fullName evidence="2">DUF8175 domain-containing protein</fullName>
    </recommendedName>
</protein>
<comment type="caution">
    <text evidence="3">The sequence shown here is derived from an EMBL/GenBank/DDBJ whole genome shotgun (WGS) entry which is preliminary data.</text>
</comment>
<evidence type="ECO:0000259" key="2">
    <source>
        <dbReference type="Pfam" id="PF26526"/>
    </source>
</evidence>
<feature type="transmembrane region" description="Helical" evidence="1">
    <location>
        <begin position="20"/>
        <end position="42"/>
    </location>
</feature>
<gene>
    <name evidence="3" type="ORF">GCM10012275_57490</name>
</gene>
<dbReference type="EMBL" id="BMMK01000044">
    <property type="protein sequence ID" value="GGM79411.1"/>
    <property type="molecule type" value="Genomic_DNA"/>
</dbReference>
<keyword evidence="1" id="KW-0472">Membrane</keyword>
<accession>A0A8J3CDQ5</accession>
<keyword evidence="4" id="KW-1185">Reference proteome</keyword>
<evidence type="ECO:0000313" key="3">
    <source>
        <dbReference type="EMBL" id="GGM79411.1"/>
    </source>
</evidence>
<dbReference type="Proteomes" id="UP000637578">
    <property type="component" value="Unassembled WGS sequence"/>
</dbReference>
<dbReference type="AlphaFoldDB" id="A0A8J3CDQ5"/>